<dbReference type="PROSITE" id="PS00489">
    <property type="entry name" value="RNA_POL_PHAGE_2"/>
    <property type="match status" value="1"/>
</dbReference>
<keyword evidence="5 9" id="KW-0548">Nucleotidyltransferase</keyword>
<evidence type="ECO:0000259" key="10">
    <source>
        <dbReference type="SMART" id="SM01311"/>
    </source>
</evidence>
<comment type="similarity">
    <text evidence="1 9">Belongs to the phage and mitochondrial RNA polymerase family.</text>
</comment>
<evidence type="ECO:0000313" key="13">
    <source>
        <dbReference type="RefSeq" id="XP_014471684.1"/>
    </source>
</evidence>
<dbReference type="InterPro" id="IPR002092">
    <property type="entry name" value="DNA-dir_Rpol_phage-type"/>
</dbReference>
<evidence type="ECO:0000256" key="9">
    <source>
        <dbReference type="RuleBase" id="RU003805"/>
    </source>
</evidence>
<dbReference type="InterPro" id="IPR011990">
    <property type="entry name" value="TPR-like_helical_dom_sf"/>
</dbReference>
<dbReference type="InterPro" id="IPR046950">
    <property type="entry name" value="DNA-dir_Rpol_C_phage-type"/>
</dbReference>
<evidence type="ECO:0000256" key="3">
    <source>
        <dbReference type="ARBA" id="ARBA00022478"/>
    </source>
</evidence>
<evidence type="ECO:0000313" key="11">
    <source>
        <dbReference type="Proteomes" id="UP000515204"/>
    </source>
</evidence>
<accession>A0A6P3X054</accession>
<keyword evidence="4 9" id="KW-0808">Transferase</keyword>
<sequence length="1264" mass="145619">MFRFLKTRVAPLQNACVMSTRSTIQCSMRVCSFCNYCHLRSPKPVRNTMFRHYATINTAELYTPLRKKTKQRSKKYAELLEVTNQTTSNKKAAVQKLNSARISMLVGQPDITLDKLHKIGSLNLDKKLHTTQATDTSANLKNESNEKNDMHCMILEESKNDLDDKSVVVEELQESGINDSTSLIKDSAFMDVLHQIKRDDKDENQDDYDKLLQRASKSEKASEYSKIPFTKEKGPLEVNLTDHNLITQLLAHIDVNAQNEMLNRGFKLTISKGSQLGESRIPTTAVYNLLMKTYASKSHLAKVSEIYDLMNQNRVRQDAETFALMFQVIGSMKSQAKQAEVVAQIVKDMNRCDVSFDDIVNVSQTKAEHRDAVFRCIHLASPEYEATYPKFDSMYNSKLLQNLNVGCNYRSPAEGVMTLDELRQIVQTQIDTEMQQELEVKNIVGFNGDPNLRQQAIERIAEWEKSWKLSVAKAFDKNLSHLKQKELRVHPDLSTLHPFLQVLPQEVYVEAVIREIKRLARSSEAYSFSLSSVYLTLGKYIYRNYEFLKKKEARVMDNIIQIYDKYLEWYMRQNSTDAGVNGRVKWKQLAQEVMKAGLCPEMTVPEWPRYILVNVGKFLYNIIVNDVKIPYGTKPGAPERLIPAFYLLFRNQHVHLTEEIKPHPHLHRLFSESHPETLTFDTVLLPTCIPPRPWINVNTGGFLFSKTDFVRDPYMGASTMYFVRNTLTEQLHPALDCLNQLGSIPWRINQPVLDILIRIFREGGSEELNVPQSPSSLPPLSEMLASLTEKEKNKNRISTLTIQHRRKKNEMYSLWCDCLYKLSLANHFRNQVFWLPHNLDFRGRAYPVAPHLTHLTSDLGRSFLIFAQKKPLGPKGLDWLKIHTINLTGMKKREPINKRLEFANEILDLIIDSARNPLGGERWWTKSDEPWQTLAACKEIDNALQSPNPAEYLTGFPIHQDGSCNGLQHYAALGRDQIGAESVNLHPSDIPQDVYSVVVGMVDEFRKQDAENGVQIAQILEGHITRKVIKQTVMTTVYGVTKFGARLQITRQLSDMKDFPQEHVWNGSLYLVQQTFRALQTMFTSAKEIQDWFTDCARVISIRCNQYVQWVTPLGLPVLQPYNKRFKLNANVSKIQKKLDTLKQKNAFPPNFIHSLDSCHMMLTSLHCEQSGITFMSVHDCFWTHPQSVEIMSSICREQFVALHSEPILEDLSKFFHDRYMKYFVNEEIVKPKQKDFSFEIFQKLPKKGNFDINQVLSSQYFFS</sequence>
<dbReference type="Gene3D" id="1.25.40.10">
    <property type="entry name" value="Tetratricopeptide repeat domain"/>
    <property type="match status" value="1"/>
</dbReference>
<dbReference type="KEGG" id="dqu:106742866"/>
<dbReference type="InterPro" id="IPR037159">
    <property type="entry name" value="RNA_POL_N_sf"/>
</dbReference>
<evidence type="ECO:0000256" key="2">
    <source>
        <dbReference type="ARBA" id="ARBA00012418"/>
    </source>
</evidence>
<dbReference type="CTD" id="136026652"/>
<comment type="function">
    <text evidence="9">DNA-dependent RNA polymerase catalyzes the transcription of DNA into RNA using the four ribonucleoside triphosphates as substrates.</text>
</comment>
<feature type="domain" description="DNA-directed RNA polymerase N-terminal" evidence="10">
    <location>
        <begin position="433"/>
        <end position="743"/>
    </location>
</feature>
<dbReference type="FunFam" id="1.10.287.280:FF:000001">
    <property type="entry name" value="DNA-directed RNA polymerase"/>
    <property type="match status" value="1"/>
</dbReference>
<dbReference type="FunFam" id="1.10.150.20:FF:000031">
    <property type="entry name" value="DNA-directed RNA polymerase"/>
    <property type="match status" value="1"/>
</dbReference>
<dbReference type="PANTHER" id="PTHR10102:SF0">
    <property type="entry name" value="DNA-DIRECTED RNA POLYMERASE, MITOCHONDRIAL"/>
    <property type="match status" value="1"/>
</dbReference>
<dbReference type="InterPro" id="IPR029262">
    <property type="entry name" value="RPOL_N"/>
</dbReference>
<evidence type="ECO:0000313" key="14">
    <source>
        <dbReference type="RefSeq" id="XP_014471685.1"/>
    </source>
</evidence>
<dbReference type="Gene3D" id="1.10.150.20">
    <property type="entry name" value="5' to 3' exonuclease, C-terminal subdomain"/>
    <property type="match status" value="1"/>
</dbReference>
<dbReference type="GO" id="GO:0071897">
    <property type="term" value="P:DNA biosynthetic process"/>
    <property type="evidence" value="ECO:0007669"/>
    <property type="project" value="UniProtKB-ARBA"/>
</dbReference>
<evidence type="ECO:0000256" key="6">
    <source>
        <dbReference type="ARBA" id="ARBA00022946"/>
    </source>
</evidence>
<keyword evidence="7 9" id="KW-0804">Transcription</keyword>
<dbReference type="Pfam" id="PF14700">
    <property type="entry name" value="RPOL_N"/>
    <property type="match status" value="1"/>
</dbReference>
<proteinExistence type="inferred from homology"/>
<evidence type="ECO:0000256" key="8">
    <source>
        <dbReference type="ARBA" id="ARBA00048552"/>
    </source>
</evidence>
<dbReference type="GO" id="GO:0001018">
    <property type="term" value="F:mitochondrial promoter sequence-specific DNA binding"/>
    <property type="evidence" value="ECO:0007669"/>
    <property type="project" value="TreeGrafter"/>
</dbReference>
<gene>
    <name evidence="12 13 14" type="primary">LOC106742866</name>
</gene>
<dbReference type="InterPro" id="IPR043502">
    <property type="entry name" value="DNA/RNA_pol_sf"/>
</dbReference>
<reference evidence="12 13" key="1">
    <citation type="submission" date="2025-04" db="UniProtKB">
        <authorList>
            <consortium name="RefSeq"/>
        </authorList>
    </citation>
    <scope>IDENTIFICATION</scope>
</reference>
<evidence type="ECO:0000256" key="5">
    <source>
        <dbReference type="ARBA" id="ARBA00022695"/>
    </source>
</evidence>
<dbReference type="GeneID" id="106742866"/>
<dbReference type="GO" id="GO:0003899">
    <property type="term" value="F:DNA-directed RNA polymerase activity"/>
    <property type="evidence" value="ECO:0007669"/>
    <property type="project" value="UniProtKB-EC"/>
</dbReference>
<dbReference type="Gene3D" id="1.10.287.280">
    <property type="match status" value="1"/>
</dbReference>
<dbReference type="SUPFAM" id="SSF56672">
    <property type="entry name" value="DNA/RNA polymerases"/>
    <property type="match status" value="1"/>
</dbReference>
<keyword evidence="11" id="KW-1185">Reference proteome</keyword>
<dbReference type="Proteomes" id="UP000515204">
    <property type="component" value="Unplaced"/>
</dbReference>
<name>A0A6P3X054_DINQU</name>
<evidence type="ECO:0000313" key="12">
    <source>
        <dbReference type="RefSeq" id="XP_014471683.1"/>
    </source>
</evidence>
<dbReference type="SMART" id="SM01311">
    <property type="entry name" value="RPOL_N"/>
    <property type="match status" value="1"/>
</dbReference>
<keyword evidence="6" id="KW-0809">Transit peptide</keyword>
<dbReference type="PROSITE" id="PS00900">
    <property type="entry name" value="RNA_POL_PHAGE_1"/>
    <property type="match status" value="1"/>
</dbReference>
<dbReference type="RefSeq" id="XP_014471684.1">
    <property type="nucleotide sequence ID" value="XM_014616198.1"/>
</dbReference>
<dbReference type="PANTHER" id="PTHR10102">
    <property type="entry name" value="DNA-DIRECTED RNA POLYMERASE, MITOCHONDRIAL"/>
    <property type="match status" value="1"/>
</dbReference>
<evidence type="ECO:0000256" key="7">
    <source>
        <dbReference type="ARBA" id="ARBA00023163"/>
    </source>
</evidence>
<protein>
    <recommendedName>
        <fullName evidence="2 9">DNA-directed RNA polymerase</fullName>
        <ecNumber evidence="2 9">2.7.7.6</ecNumber>
    </recommendedName>
</protein>
<dbReference type="Gene3D" id="1.10.1320.10">
    <property type="entry name" value="DNA-directed RNA polymerase, N-terminal domain"/>
    <property type="match status" value="1"/>
</dbReference>
<dbReference type="GO" id="GO:0034245">
    <property type="term" value="C:mitochondrial DNA-directed RNA polymerase complex"/>
    <property type="evidence" value="ECO:0007669"/>
    <property type="project" value="TreeGrafter"/>
</dbReference>
<evidence type="ECO:0000256" key="1">
    <source>
        <dbReference type="ARBA" id="ARBA00009493"/>
    </source>
</evidence>
<evidence type="ECO:0000256" key="4">
    <source>
        <dbReference type="ARBA" id="ARBA00022679"/>
    </source>
</evidence>
<dbReference type="RefSeq" id="XP_014471685.1">
    <property type="nucleotide sequence ID" value="XM_014616199.1"/>
</dbReference>
<dbReference type="AlphaFoldDB" id="A0A6P3X054"/>
<organism evidence="11 12">
    <name type="scientific">Dinoponera quadriceps</name>
    <name type="common">South American ant</name>
    <dbReference type="NCBI Taxonomy" id="609295"/>
    <lineage>
        <taxon>Eukaryota</taxon>
        <taxon>Metazoa</taxon>
        <taxon>Ecdysozoa</taxon>
        <taxon>Arthropoda</taxon>
        <taxon>Hexapoda</taxon>
        <taxon>Insecta</taxon>
        <taxon>Pterygota</taxon>
        <taxon>Neoptera</taxon>
        <taxon>Endopterygota</taxon>
        <taxon>Hymenoptera</taxon>
        <taxon>Apocrita</taxon>
        <taxon>Aculeata</taxon>
        <taxon>Formicoidea</taxon>
        <taxon>Formicidae</taxon>
        <taxon>Ponerinae</taxon>
        <taxon>Ponerini</taxon>
        <taxon>Dinoponera</taxon>
    </lineage>
</organism>
<comment type="catalytic activity">
    <reaction evidence="8 9">
        <text>RNA(n) + a ribonucleoside 5'-triphosphate = RNA(n+1) + diphosphate</text>
        <dbReference type="Rhea" id="RHEA:21248"/>
        <dbReference type="Rhea" id="RHEA-COMP:14527"/>
        <dbReference type="Rhea" id="RHEA-COMP:17342"/>
        <dbReference type="ChEBI" id="CHEBI:33019"/>
        <dbReference type="ChEBI" id="CHEBI:61557"/>
        <dbReference type="ChEBI" id="CHEBI:140395"/>
        <dbReference type="EC" id="2.7.7.6"/>
    </reaction>
</comment>
<dbReference type="OrthoDB" id="276422at2759"/>
<dbReference type="RefSeq" id="XP_014471683.1">
    <property type="nucleotide sequence ID" value="XM_014616197.1"/>
</dbReference>
<dbReference type="EC" id="2.7.7.6" evidence="2 9"/>
<dbReference type="Pfam" id="PF00940">
    <property type="entry name" value="RNA_pol"/>
    <property type="match status" value="1"/>
</dbReference>
<keyword evidence="3 9" id="KW-0240">DNA-directed RNA polymerase</keyword>
<dbReference type="GO" id="GO:0006390">
    <property type="term" value="P:mitochondrial transcription"/>
    <property type="evidence" value="ECO:0007669"/>
    <property type="project" value="TreeGrafter"/>
</dbReference>